<dbReference type="InterPro" id="IPR013099">
    <property type="entry name" value="K_chnl_dom"/>
</dbReference>
<feature type="transmembrane region" description="Helical" evidence="1">
    <location>
        <begin position="89"/>
        <end position="106"/>
    </location>
</feature>
<sequence>MDLAMIAAIFLGIALFAISLYFHMWMLRSAKAISPPGKNPRHLRLLAGSTLVLVSHLVIAGIFAGGMYLASVWGLGALEQDVIDSWMDYYYFALITISTVGLGDILPAGHMRAISGIAALTGFLMISCTAQYLYQTMSKQEN</sequence>
<feature type="transmembrane region" description="Helical" evidence="1">
    <location>
        <begin position="113"/>
        <end position="134"/>
    </location>
</feature>
<comment type="caution">
    <text evidence="3">The sequence shown here is derived from an EMBL/GenBank/DDBJ whole genome shotgun (WGS) entry which is preliminary data.</text>
</comment>
<dbReference type="Pfam" id="PF07885">
    <property type="entry name" value="Ion_trans_2"/>
    <property type="match status" value="1"/>
</dbReference>
<evidence type="ECO:0000313" key="3">
    <source>
        <dbReference type="EMBL" id="MDP4540411.1"/>
    </source>
</evidence>
<dbReference type="GO" id="GO:0034220">
    <property type="term" value="P:monoatomic ion transmembrane transport"/>
    <property type="evidence" value="ECO:0007669"/>
    <property type="project" value="UniProtKB-KW"/>
</dbReference>
<name>A0ABT9HAQ0_9SPHN</name>
<protein>
    <submittedName>
        <fullName evidence="3">Potassium channel family protein</fullName>
    </submittedName>
</protein>
<keyword evidence="1" id="KW-0472">Membrane</keyword>
<evidence type="ECO:0000259" key="2">
    <source>
        <dbReference type="Pfam" id="PF07885"/>
    </source>
</evidence>
<keyword evidence="3" id="KW-0406">Ion transport</keyword>
<reference evidence="3 4" key="1">
    <citation type="submission" date="2023-08" db="EMBL/GenBank/DDBJ databases">
        <title>genomic of DY56.</title>
        <authorList>
            <person name="Wang Y."/>
        </authorList>
    </citation>
    <scope>NUCLEOTIDE SEQUENCE [LARGE SCALE GENOMIC DNA]</scope>
    <source>
        <strain evidence="3 4">DY56-A-20</strain>
    </source>
</reference>
<gene>
    <name evidence="3" type="ORF">Q9K01_12305</name>
</gene>
<keyword evidence="3" id="KW-0407">Ion channel</keyword>
<proteinExistence type="predicted"/>
<dbReference type="Gene3D" id="1.10.287.70">
    <property type="match status" value="1"/>
</dbReference>
<organism evidence="3 4">
    <name type="scientific">Qipengyuania benthica</name>
    <dbReference type="NCBI Taxonomy" id="3067651"/>
    <lineage>
        <taxon>Bacteria</taxon>
        <taxon>Pseudomonadati</taxon>
        <taxon>Pseudomonadota</taxon>
        <taxon>Alphaproteobacteria</taxon>
        <taxon>Sphingomonadales</taxon>
        <taxon>Erythrobacteraceae</taxon>
        <taxon>Qipengyuania</taxon>
    </lineage>
</organism>
<dbReference type="Proteomes" id="UP001235664">
    <property type="component" value="Unassembled WGS sequence"/>
</dbReference>
<keyword evidence="1" id="KW-0812">Transmembrane</keyword>
<accession>A0ABT9HAQ0</accession>
<feature type="transmembrane region" description="Helical" evidence="1">
    <location>
        <begin position="6"/>
        <end position="24"/>
    </location>
</feature>
<keyword evidence="4" id="KW-1185">Reference proteome</keyword>
<dbReference type="EMBL" id="JAVAIL010000004">
    <property type="protein sequence ID" value="MDP4540411.1"/>
    <property type="molecule type" value="Genomic_DNA"/>
</dbReference>
<feature type="transmembrane region" description="Helical" evidence="1">
    <location>
        <begin position="45"/>
        <end position="69"/>
    </location>
</feature>
<dbReference type="RefSeq" id="WP_305930514.1">
    <property type="nucleotide sequence ID" value="NZ_JAVAIL010000004.1"/>
</dbReference>
<feature type="domain" description="Potassium channel" evidence="2">
    <location>
        <begin position="68"/>
        <end position="138"/>
    </location>
</feature>
<dbReference type="SUPFAM" id="SSF81324">
    <property type="entry name" value="Voltage-gated potassium channels"/>
    <property type="match status" value="1"/>
</dbReference>
<keyword evidence="3" id="KW-0813">Transport</keyword>
<evidence type="ECO:0000313" key="4">
    <source>
        <dbReference type="Proteomes" id="UP001235664"/>
    </source>
</evidence>
<keyword evidence="1" id="KW-1133">Transmembrane helix</keyword>
<evidence type="ECO:0000256" key="1">
    <source>
        <dbReference type="SAM" id="Phobius"/>
    </source>
</evidence>